<accession>A0AAD7SRZ3</accession>
<dbReference type="AlphaFoldDB" id="A0AAD7SRZ3"/>
<organism evidence="2 3">
    <name type="scientific">Aldrovandia affinis</name>
    <dbReference type="NCBI Taxonomy" id="143900"/>
    <lineage>
        <taxon>Eukaryota</taxon>
        <taxon>Metazoa</taxon>
        <taxon>Chordata</taxon>
        <taxon>Craniata</taxon>
        <taxon>Vertebrata</taxon>
        <taxon>Euteleostomi</taxon>
        <taxon>Actinopterygii</taxon>
        <taxon>Neopterygii</taxon>
        <taxon>Teleostei</taxon>
        <taxon>Notacanthiformes</taxon>
        <taxon>Halosauridae</taxon>
        <taxon>Aldrovandia</taxon>
    </lineage>
</organism>
<evidence type="ECO:0000256" key="1">
    <source>
        <dbReference type="SAM" id="MobiDB-lite"/>
    </source>
</evidence>
<proteinExistence type="predicted"/>
<gene>
    <name evidence="2" type="ORF">AAFF_G00273780</name>
</gene>
<comment type="caution">
    <text evidence="2">The sequence shown here is derived from an EMBL/GenBank/DDBJ whole genome shotgun (WGS) entry which is preliminary data.</text>
</comment>
<keyword evidence="3" id="KW-1185">Reference proteome</keyword>
<name>A0AAD7SRZ3_9TELE</name>
<sequence length="235" mass="24663">MKRRGFGLLRAGGRTGSAPACLKGSVVRRPRHRGEWSRPLIGAQLGERDSRPAGRGENGNETRSGAETAAAERSAEGLITSGDRGHGDSGGSGRQRKSHDSGGSDAEGGLEMRDDHERGGQACVRGPPRAPFQKVPSWAERDPSTGPPVTLADAATLGTPPPDVSPAEASRRSGDPSRGERRESAEVTPRGVEWGGSRCGVSGPWRAASARIGRRACFDPGNESERPAVQIQMDS</sequence>
<evidence type="ECO:0000313" key="2">
    <source>
        <dbReference type="EMBL" id="KAJ8407521.1"/>
    </source>
</evidence>
<feature type="region of interest" description="Disordered" evidence="1">
    <location>
        <begin position="1"/>
        <end position="195"/>
    </location>
</feature>
<evidence type="ECO:0000313" key="3">
    <source>
        <dbReference type="Proteomes" id="UP001221898"/>
    </source>
</evidence>
<dbReference type="Proteomes" id="UP001221898">
    <property type="component" value="Unassembled WGS sequence"/>
</dbReference>
<feature type="compositionally biased region" description="Basic and acidic residues" evidence="1">
    <location>
        <begin position="110"/>
        <end position="119"/>
    </location>
</feature>
<reference evidence="2" key="1">
    <citation type="journal article" date="2023" name="Science">
        <title>Genome structures resolve the early diversification of teleost fishes.</title>
        <authorList>
            <person name="Parey E."/>
            <person name="Louis A."/>
            <person name="Montfort J."/>
            <person name="Bouchez O."/>
            <person name="Roques C."/>
            <person name="Iampietro C."/>
            <person name="Lluch J."/>
            <person name="Castinel A."/>
            <person name="Donnadieu C."/>
            <person name="Desvignes T."/>
            <person name="Floi Bucao C."/>
            <person name="Jouanno E."/>
            <person name="Wen M."/>
            <person name="Mejri S."/>
            <person name="Dirks R."/>
            <person name="Jansen H."/>
            <person name="Henkel C."/>
            <person name="Chen W.J."/>
            <person name="Zahm M."/>
            <person name="Cabau C."/>
            <person name="Klopp C."/>
            <person name="Thompson A.W."/>
            <person name="Robinson-Rechavi M."/>
            <person name="Braasch I."/>
            <person name="Lecointre G."/>
            <person name="Bobe J."/>
            <person name="Postlethwait J.H."/>
            <person name="Berthelot C."/>
            <person name="Roest Crollius H."/>
            <person name="Guiguen Y."/>
        </authorList>
    </citation>
    <scope>NUCLEOTIDE SEQUENCE</scope>
    <source>
        <strain evidence="2">NC1722</strain>
    </source>
</reference>
<feature type="compositionally biased region" description="Basic and acidic residues" evidence="1">
    <location>
        <begin position="169"/>
        <end position="185"/>
    </location>
</feature>
<feature type="compositionally biased region" description="Low complexity" evidence="1">
    <location>
        <begin position="1"/>
        <end position="12"/>
    </location>
</feature>
<protein>
    <submittedName>
        <fullName evidence="2">Uncharacterized protein</fullName>
    </submittedName>
</protein>
<feature type="compositionally biased region" description="Basic and acidic residues" evidence="1">
    <location>
        <begin position="46"/>
        <end position="60"/>
    </location>
</feature>
<dbReference type="EMBL" id="JAINUG010000038">
    <property type="protein sequence ID" value="KAJ8407521.1"/>
    <property type="molecule type" value="Genomic_DNA"/>
</dbReference>